<dbReference type="Pfam" id="PF00389">
    <property type="entry name" value="2-Hacid_dh"/>
    <property type="match status" value="1"/>
</dbReference>
<dbReference type="InterPro" id="IPR029752">
    <property type="entry name" value="D-isomer_DH_CS1"/>
</dbReference>
<keyword evidence="7" id="KW-1185">Reference proteome</keyword>
<dbReference type="SUPFAM" id="SSF51735">
    <property type="entry name" value="NAD(P)-binding Rossmann-fold domains"/>
    <property type="match status" value="1"/>
</dbReference>
<dbReference type="EMBL" id="JALIDZ010000003">
    <property type="protein sequence ID" value="MCT8971814.1"/>
    <property type="molecule type" value="Genomic_DNA"/>
</dbReference>
<proteinExistence type="inferred from homology"/>
<dbReference type="Pfam" id="PF02826">
    <property type="entry name" value="2-Hacid_dh_C"/>
    <property type="match status" value="1"/>
</dbReference>
<protein>
    <submittedName>
        <fullName evidence="6">D-glycerate dehydrogenase</fullName>
    </submittedName>
</protein>
<comment type="similarity">
    <text evidence="1 3">Belongs to the D-isomer specific 2-hydroxyacid dehydrogenase family.</text>
</comment>
<dbReference type="PROSITE" id="PS00065">
    <property type="entry name" value="D_2_HYDROXYACID_DH_1"/>
    <property type="match status" value="1"/>
</dbReference>
<dbReference type="PROSITE" id="PS00671">
    <property type="entry name" value="D_2_HYDROXYACID_DH_3"/>
    <property type="match status" value="1"/>
</dbReference>
<keyword evidence="2 3" id="KW-0560">Oxidoreductase</keyword>
<dbReference type="AlphaFoldDB" id="A0AAW5QWB8"/>
<gene>
    <name evidence="6" type="ORF">MUB46_08115</name>
</gene>
<evidence type="ECO:0000256" key="2">
    <source>
        <dbReference type="ARBA" id="ARBA00023002"/>
    </source>
</evidence>
<name>A0AAW5QWB8_9HYPH</name>
<evidence type="ECO:0000313" key="7">
    <source>
        <dbReference type="Proteomes" id="UP001320898"/>
    </source>
</evidence>
<dbReference type="GO" id="GO:0030267">
    <property type="term" value="F:glyoxylate reductase (NADPH) activity"/>
    <property type="evidence" value="ECO:0007669"/>
    <property type="project" value="TreeGrafter"/>
</dbReference>
<dbReference type="RefSeq" id="WP_261615384.1">
    <property type="nucleotide sequence ID" value="NZ_JALIDZ010000003.1"/>
</dbReference>
<evidence type="ECO:0000313" key="6">
    <source>
        <dbReference type="EMBL" id="MCT8971814.1"/>
    </source>
</evidence>
<dbReference type="CDD" id="cd05301">
    <property type="entry name" value="GDH"/>
    <property type="match status" value="1"/>
</dbReference>
<feature type="domain" description="D-isomer specific 2-hydroxyacid dehydrogenase catalytic" evidence="4">
    <location>
        <begin position="29"/>
        <end position="326"/>
    </location>
</feature>
<dbReference type="SUPFAM" id="SSF52283">
    <property type="entry name" value="Formate/glycerate dehydrogenase catalytic domain-like"/>
    <property type="match status" value="1"/>
</dbReference>
<evidence type="ECO:0000256" key="3">
    <source>
        <dbReference type="RuleBase" id="RU003719"/>
    </source>
</evidence>
<dbReference type="GO" id="GO:0005829">
    <property type="term" value="C:cytosol"/>
    <property type="evidence" value="ECO:0007669"/>
    <property type="project" value="TreeGrafter"/>
</dbReference>
<dbReference type="PANTHER" id="PTHR10996">
    <property type="entry name" value="2-HYDROXYACID DEHYDROGENASE-RELATED"/>
    <property type="match status" value="1"/>
</dbReference>
<dbReference type="InterPro" id="IPR029753">
    <property type="entry name" value="D-isomer_DH_CS"/>
</dbReference>
<dbReference type="PANTHER" id="PTHR10996:SF283">
    <property type="entry name" value="GLYOXYLATE_HYDROXYPYRUVATE REDUCTASE B"/>
    <property type="match status" value="1"/>
</dbReference>
<dbReference type="InterPro" id="IPR006140">
    <property type="entry name" value="D-isomer_DH_NAD-bd"/>
</dbReference>
<dbReference type="InterPro" id="IPR036291">
    <property type="entry name" value="NAD(P)-bd_dom_sf"/>
</dbReference>
<feature type="domain" description="D-isomer specific 2-hydroxyacid dehydrogenase NAD-binding" evidence="5">
    <location>
        <begin position="119"/>
        <end position="296"/>
    </location>
</feature>
<evidence type="ECO:0000256" key="1">
    <source>
        <dbReference type="ARBA" id="ARBA00005854"/>
    </source>
</evidence>
<organism evidence="6 7">
    <name type="scientific">Microbaculum marinisediminis</name>
    <dbReference type="NCBI Taxonomy" id="2931392"/>
    <lineage>
        <taxon>Bacteria</taxon>
        <taxon>Pseudomonadati</taxon>
        <taxon>Pseudomonadota</taxon>
        <taxon>Alphaproteobacteria</taxon>
        <taxon>Hyphomicrobiales</taxon>
        <taxon>Tepidamorphaceae</taxon>
        <taxon>Microbaculum</taxon>
    </lineage>
</organism>
<reference evidence="6 7" key="1">
    <citation type="submission" date="2022-04" db="EMBL/GenBank/DDBJ databases">
        <authorList>
            <person name="Ye Y.-Q."/>
            <person name="Du Z.-J."/>
        </authorList>
    </citation>
    <scope>NUCLEOTIDE SEQUENCE [LARGE SCALE GENOMIC DNA]</scope>
    <source>
        <strain evidence="6 7">A6E488</strain>
    </source>
</reference>
<dbReference type="InterPro" id="IPR050223">
    <property type="entry name" value="D-isomer_2-hydroxyacid_DH"/>
</dbReference>
<sequence>MQACLSHDDRRARAFLARRFPEAIEATMRDRFDLIVNEHDAILSAAELAAAAKGCRYLFVSATESLPSSLFDALAPELEVVGTLSVGYDHIAVDSAKAHGVSVLHTPDVLSEACAEIAMMLLLNAARRGYESDALVRSGAWRGWGPTQLLGLELTGRRLAILGMGRIGREVAQRARGFGLQIHYHNRTRLPSELEAGANYHGDRESFLAHADILLIAAPGTPALRGFLDRDAIAGLPADPIVVNISRGDIVDDDALIAALQDGRVFAAGLDVFRDEPNIDPRYRRLSNVFLSAHIGSATTRTRTAMGQLLLDGVAALQAGRRPANELT</sequence>
<evidence type="ECO:0000259" key="4">
    <source>
        <dbReference type="Pfam" id="PF00389"/>
    </source>
</evidence>
<dbReference type="Proteomes" id="UP001320898">
    <property type="component" value="Unassembled WGS sequence"/>
</dbReference>
<evidence type="ECO:0000259" key="5">
    <source>
        <dbReference type="Pfam" id="PF02826"/>
    </source>
</evidence>
<dbReference type="Gene3D" id="3.40.50.720">
    <property type="entry name" value="NAD(P)-binding Rossmann-like Domain"/>
    <property type="match status" value="2"/>
</dbReference>
<comment type="caution">
    <text evidence="6">The sequence shown here is derived from an EMBL/GenBank/DDBJ whole genome shotgun (WGS) entry which is preliminary data.</text>
</comment>
<dbReference type="InterPro" id="IPR006139">
    <property type="entry name" value="D-isomer_2_OHA_DH_cat_dom"/>
</dbReference>
<dbReference type="GO" id="GO:0016618">
    <property type="term" value="F:hydroxypyruvate reductase [NAD(P)H] activity"/>
    <property type="evidence" value="ECO:0007669"/>
    <property type="project" value="TreeGrafter"/>
</dbReference>
<dbReference type="GO" id="GO:0051287">
    <property type="term" value="F:NAD binding"/>
    <property type="evidence" value="ECO:0007669"/>
    <property type="project" value="InterPro"/>
</dbReference>
<accession>A0AAW5QWB8</accession>